<sequence length="411" mass="45523">MSLTRLAETILTKARELDQRAVVDPDSKLGFRNMTAKDYESRAALIQAVRELERLSLGPLEFLHVMSTAPLNGISLHAAARYGIPLHVPADGGISAPDLAAALDFDEENLRRLLGHAICNGIFQQERPSGRIAHTPLSRLLRDDADARGMVRFLAENLWPQAVAALDGLETWPGSRDSARTAGALRSGSGELAFEAIAKQPETVERAASFFRAASRLLVLGPDGLEKSPLWREIDRPGATVVDIGGSHGHVSLQIARVTEHVKFVVQDRPEVVAGGEQALPAEFKERISFEAYDFFEEEPRKNADVYFLRKILHQWPDSLSIKILRNLIPALKDGAEVIVCDHILPEKAEGEYAEKVARDLDITMMISLNGKERTASEWTNLFATADSRFEVEFERWACSTDGMIKAIWKP</sequence>
<dbReference type="InterPro" id="IPR016461">
    <property type="entry name" value="COMT-like"/>
</dbReference>
<dbReference type="Gene3D" id="3.40.50.150">
    <property type="entry name" value="Vaccinia Virus protein VP39"/>
    <property type="match status" value="1"/>
</dbReference>
<dbReference type="InterPro" id="IPR036390">
    <property type="entry name" value="WH_DNA-bd_sf"/>
</dbReference>
<dbReference type="InterPro" id="IPR012967">
    <property type="entry name" value="COMT_dimerisation"/>
</dbReference>
<keyword evidence="2" id="KW-0808">Transferase</keyword>
<gene>
    <name evidence="6" type="ORF">B0J12DRAFT_689635</name>
</gene>
<dbReference type="EMBL" id="JAGTJR010000082">
    <property type="protein sequence ID" value="KAH7014052.1"/>
    <property type="molecule type" value="Genomic_DNA"/>
</dbReference>
<evidence type="ECO:0000313" key="7">
    <source>
        <dbReference type="Proteomes" id="UP000774617"/>
    </source>
</evidence>
<reference evidence="6 7" key="1">
    <citation type="journal article" date="2021" name="Nat. Commun.">
        <title>Genetic determinants of endophytism in the Arabidopsis root mycobiome.</title>
        <authorList>
            <person name="Mesny F."/>
            <person name="Miyauchi S."/>
            <person name="Thiergart T."/>
            <person name="Pickel B."/>
            <person name="Atanasova L."/>
            <person name="Karlsson M."/>
            <person name="Huettel B."/>
            <person name="Barry K.W."/>
            <person name="Haridas S."/>
            <person name="Chen C."/>
            <person name="Bauer D."/>
            <person name="Andreopoulos W."/>
            <person name="Pangilinan J."/>
            <person name="LaButti K."/>
            <person name="Riley R."/>
            <person name="Lipzen A."/>
            <person name="Clum A."/>
            <person name="Drula E."/>
            <person name="Henrissat B."/>
            <person name="Kohler A."/>
            <person name="Grigoriev I.V."/>
            <person name="Martin F.M."/>
            <person name="Hacquard S."/>
        </authorList>
    </citation>
    <scope>NUCLEOTIDE SEQUENCE [LARGE SCALE GENOMIC DNA]</scope>
    <source>
        <strain evidence="6 7">MPI-SDFR-AT-0080</strain>
    </source>
</reference>
<dbReference type="InterPro" id="IPR036388">
    <property type="entry name" value="WH-like_DNA-bd_sf"/>
</dbReference>
<keyword evidence="7" id="KW-1185">Reference proteome</keyword>
<dbReference type="PROSITE" id="PS51683">
    <property type="entry name" value="SAM_OMT_II"/>
    <property type="match status" value="1"/>
</dbReference>
<keyword evidence="3" id="KW-0949">S-adenosyl-L-methionine</keyword>
<name>A0ABQ8FQX6_9PEZI</name>
<feature type="domain" description="O-methyltransferase C-terminal" evidence="4">
    <location>
        <begin position="240"/>
        <end position="386"/>
    </location>
</feature>
<dbReference type="PANTHER" id="PTHR43712:SF5">
    <property type="entry name" value="O-METHYLTRANSFERASE ASQN-RELATED"/>
    <property type="match status" value="1"/>
</dbReference>
<dbReference type="Pfam" id="PF08100">
    <property type="entry name" value="Dimerisation"/>
    <property type="match status" value="1"/>
</dbReference>
<dbReference type="SUPFAM" id="SSF53335">
    <property type="entry name" value="S-adenosyl-L-methionine-dependent methyltransferases"/>
    <property type="match status" value="1"/>
</dbReference>
<accession>A0ABQ8FQX6</accession>
<dbReference type="Gene3D" id="1.10.10.10">
    <property type="entry name" value="Winged helix-like DNA-binding domain superfamily/Winged helix DNA-binding domain"/>
    <property type="match status" value="1"/>
</dbReference>
<evidence type="ECO:0000313" key="6">
    <source>
        <dbReference type="EMBL" id="KAH7014052.1"/>
    </source>
</evidence>
<evidence type="ECO:0000256" key="1">
    <source>
        <dbReference type="ARBA" id="ARBA00022603"/>
    </source>
</evidence>
<feature type="domain" description="O-methyltransferase dimerisation" evidence="5">
    <location>
        <begin position="76"/>
        <end position="141"/>
    </location>
</feature>
<dbReference type="Proteomes" id="UP000774617">
    <property type="component" value="Unassembled WGS sequence"/>
</dbReference>
<dbReference type="SUPFAM" id="SSF46785">
    <property type="entry name" value="Winged helix' DNA-binding domain"/>
    <property type="match status" value="1"/>
</dbReference>
<dbReference type="PANTHER" id="PTHR43712">
    <property type="entry name" value="PUTATIVE (AFU_ORTHOLOGUE AFUA_4G14580)-RELATED"/>
    <property type="match status" value="1"/>
</dbReference>
<keyword evidence="1" id="KW-0489">Methyltransferase</keyword>
<dbReference type="InterPro" id="IPR029063">
    <property type="entry name" value="SAM-dependent_MTases_sf"/>
</dbReference>
<comment type="caution">
    <text evidence="6">The sequence shown here is derived from an EMBL/GenBank/DDBJ whole genome shotgun (WGS) entry which is preliminary data.</text>
</comment>
<dbReference type="InterPro" id="IPR001077">
    <property type="entry name" value="COMT_C"/>
</dbReference>
<evidence type="ECO:0000259" key="4">
    <source>
        <dbReference type="Pfam" id="PF00891"/>
    </source>
</evidence>
<evidence type="ECO:0000256" key="2">
    <source>
        <dbReference type="ARBA" id="ARBA00022679"/>
    </source>
</evidence>
<protein>
    <submittedName>
        <fullName evidence="6">O-methyltransferase-domain-containing protein</fullName>
    </submittedName>
</protein>
<evidence type="ECO:0000259" key="5">
    <source>
        <dbReference type="Pfam" id="PF08100"/>
    </source>
</evidence>
<evidence type="ECO:0000256" key="3">
    <source>
        <dbReference type="ARBA" id="ARBA00022691"/>
    </source>
</evidence>
<organism evidence="6 7">
    <name type="scientific">Macrophomina phaseolina</name>
    <dbReference type="NCBI Taxonomy" id="35725"/>
    <lineage>
        <taxon>Eukaryota</taxon>
        <taxon>Fungi</taxon>
        <taxon>Dikarya</taxon>
        <taxon>Ascomycota</taxon>
        <taxon>Pezizomycotina</taxon>
        <taxon>Dothideomycetes</taxon>
        <taxon>Dothideomycetes incertae sedis</taxon>
        <taxon>Botryosphaeriales</taxon>
        <taxon>Botryosphaeriaceae</taxon>
        <taxon>Macrophomina</taxon>
    </lineage>
</organism>
<dbReference type="Pfam" id="PF00891">
    <property type="entry name" value="Methyltransf_2"/>
    <property type="match status" value="1"/>
</dbReference>
<proteinExistence type="predicted"/>